<organism evidence="2 3">
    <name type="scientific">Theileria orientalis</name>
    <dbReference type="NCBI Taxonomy" id="68886"/>
    <lineage>
        <taxon>Eukaryota</taxon>
        <taxon>Sar</taxon>
        <taxon>Alveolata</taxon>
        <taxon>Apicomplexa</taxon>
        <taxon>Aconoidasida</taxon>
        <taxon>Piroplasmida</taxon>
        <taxon>Theileriidae</taxon>
        <taxon>Theileria</taxon>
    </lineage>
</organism>
<dbReference type="Proteomes" id="UP000244803">
    <property type="component" value="Chromosome 2"/>
</dbReference>
<name>A0A976M9T4_THEOR</name>
<gene>
    <name evidence="2" type="ORF">MACJ_001275</name>
</gene>
<feature type="region of interest" description="Disordered" evidence="1">
    <location>
        <begin position="742"/>
        <end position="780"/>
    </location>
</feature>
<feature type="region of interest" description="Disordered" evidence="1">
    <location>
        <begin position="499"/>
        <end position="541"/>
    </location>
</feature>
<protein>
    <submittedName>
        <fullName evidence="2">Uncharacterized protein</fullName>
    </submittedName>
</protein>
<dbReference type="AlphaFoldDB" id="A0A976M9T4"/>
<reference evidence="2" key="1">
    <citation type="submission" date="2022-07" db="EMBL/GenBank/DDBJ databases">
        <title>Evaluation of T. orientalis genome assembly methods using nanopore sequencing and analysis of variation between genomes.</title>
        <authorList>
            <person name="Yam J."/>
            <person name="Micallef M.L."/>
            <person name="Liu M."/>
            <person name="Djordjevic S.P."/>
            <person name="Bogema D.R."/>
            <person name="Jenkins C."/>
        </authorList>
    </citation>
    <scope>NUCLEOTIDE SEQUENCE</scope>
    <source>
        <strain evidence="2">Fish Creek</strain>
    </source>
</reference>
<feature type="region of interest" description="Disordered" evidence="1">
    <location>
        <begin position="391"/>
        <end position="419"/>
    </location>
</feature>
<feature type="compositionally biased region" description="Basic and acidic residues" evidence="1">
    <location>
        <begin position="529"/>
        <end position="540"/>
    </location>
</feature>
<dbReference type="EMBL" id="CP056068">
    <property type="protein sequence ID" value="UKJ90343.1"/>
    <property type="molecule type" value="Genomic_DNA"/>
</dbReference>
<feature type="compositionally biased region" description="Polar residues" evidence="1">
    <location>
        <begin position="394"/>
        <end position="409"/>
    </location>
</feature>
<sequence>MHLVRKDYIFFYNDGVVCYKATPVSSKKVVKRDLNYKNERINISPTIDEHKTSYINEPQISLVPPKPLNLFESLQKEKEEIPKEINEDTGPKIRPCIALNTLYSLVYPFTETGNTYVFPKKEESGVKRENKHDDINTSNKTARGLYKFPRDANCNKCTPLDRFDKEDYIYTCPETISPHRTTDLLINKYVLRKKRFIDDHYDMGQQYTSNSEVEREIPLSYKVVREKTFSDDTVERKLSDDKESILDDYELTGYEDELVKPEPEPKSDNGDIVIKTRLDTIRSENNPTIISIIKSVEYDHLLIDRLFNYQKPGIARILSNEEISEVIESPNVISSPESFSRQLSKLPSVKTVSIDSKTFEKEVTPQHSTSSFDDPLEQKLSEIFNVPLVKSEDSTSPLDTDQTQPLSSDDQSDAGSEAKVPFYPIPIGIKPIQIRKKPPEPLISDRELLSSPGVSSEEITGGSIRASNDSPIESVLECTIESDENLTTPIVSSEITEITDYETSEPTSQDHDVLDTKEEDELVEQEEEYERKESEPHESVEAPIEIEPVERTDEVNPFEKPIDEEQVEDPMEIEQIEPDKEVKPVEEDDIETIIAPKEPGEVYINAKNKEVIRPLKNNKNNVLIRGFEATVFAVNANKSATSALCTILFNYDNDLLIIKSETDIFEIKATDLTSEEIPTSPGSPILLKISLNNRPSSAIVLQTYARRNLEILAGTIGWVKNRDKEEFGDKAPRMNVRRSLFGGLKGKKRKDRASNGNGGNDNNGQGTSTAEETWLSKEEEKGISKKLFNRIKRRQKARDAAKYF</sequence>
<dbReference type="OrthoDB" id="362023at2759"/>
<evidence type="ECO:0000256" key="1">
    <source>
        <dbReference type="SAM" id="MobiDB-lite"/>
    </source>
</evidence>
<feature type="compositionally biased region" description="Acidic residues" evidence="1">
    <location>
        <begin position="517"/>
        <end position="528"/>
    </location>
</feature>
<feature type="region of interest" description="Disordered" evidence="1">
    <location>
        <begin position="445"/>
        <end position="468"/>
    </location>
</feature>
<evidence type="ECO:0000313" key="3">
    <source>
        <dbReference type="Proteomes" id="UP000244803"/>
    </source>
</evidence>
<accession>A0A976M9T4</accession>
<evidence type="ECO:0000313" key="2">
    <source>
        <dbReference type="EMBL" id="UKJ90343.1"/>
    </source>
</evidence>
<proteinExistence type="predicted"/>